<dbReference type="InParanoid" id="A0A409VJI3"/>
<keyword evidence="3" id="KW-1185">Reference proteome</keyword>
<evidence type="ECO:0000313" key="3">
    <source>
        <dbReference type="Proteomes" id="UP000284706"/>
    </source>
</evidence>
<feature type="compositionally biased region" description="Basic residues" evidence="1">
    <location>
        <begin position="171"/>
        <end position="180"/>
    </location>
</feature>
<dbReference type="Proteomes" id="UP000284706">
    <property type="component" value="Unassembled WGS sequence"/>
</dbReference>
<comment type="caution">
    <text evidence="2">The sequence shown here is derived from an EMBL/GenBank/DDBJ whole genome shotgun (WGS) entry which is preliminary data.</text>
</comment>
<evidence type="ECO:0000256" key="1">
    <source>
        <dbReference type="SAM" id="MobiDB-lite"/>
    </source>
</evidence>
<name>A0A409VJI3_9AGAR</name>
<accession>A0A409VJI3</accession>
<feature type="region of interest" description="Disordered" evidence="1">
    <location>
        <begin position="107"/>
        <end position="180"/>
    </location>
</feature>
<dbReference type="AlphaFoldDB" id="A0A409VJI3"/>
<proteinExistence type="predicted"/>
<organism evidence="2 3">
    <name type="scientific">Gymnopilus dilepis</name>
    <dbReference type="NCBI Taxonomy" id="231916"/>
    <lineage>
        <taxon>Eukaryota</taxon>
        <taxon>Fungi</taxon>
        <taxon>Dikarya</taxon>
        <taxon>Basidiomycota</taxon>
        <taxon>Agaricomycotina</taxon>
        <taxon>Agaricomycetes</taxon>
        <taxon>Agaricomycetidae</taxon>
        <taxon>Agaricales</taxon>
        <taxon>Agaricineae</taxon>
        <taxon>Hymenogastraceae</taxon>
        <taxon>Gymnopilus</taxon>
    </lineage>
</organism>
<gene>
    <name evidence="2" type="ORF">CVT26_011290</name>
</gene>
<sequence length="180" mass="19530">MQPLSETREGAAPPNCHLGEKVVNETADNALRGVVYWPKSTTTTSPFVAGRDGGRRDQGTACTHAYPPLTRRSVSSPREQTDTATPAHLMLMHELAGHGVAISTRKNHASGLRWQEKGVSGRRRWSLASTGELENPSPGPLQWEGDGKEMVSRKGRSTNSGSLLPGERGIRQRRRGILAS</sequence>
<protein>
    <submittedName>
        <fullName evidence="2">Uncharacterized protein</fullName>
    </submittedName>
</protein>
<evidence type="ECO:0000313" key="2">
    <source>
        <dbReference type="EMBL" id="PPQ66421.1"/>
    </source>
</evidence>
<reference evidence="2 3" key="1">
    <citation type="journal article" date="2018" name="Evol. Lett.">
        <title>Horizontal gene cluster transfer increased hallucinogenic mushroom diversity.</title>
        <authorList>
            <person name="Reynolds H.T."/>
            <person name="Vijayakumar V."/>
            <person name="Gluck-Thaler E."/>
            <person name="Korotkin H.B."/>
            <person name="Matheny P.B."/>
            <person name="Slot J.C."/>
        </authorList>
    </citation>
    <scope>NUCLEOTIDE SEQUENCE [LARGE SCALE GENOMIC DNA]</scope>
    <source>
        <strain evidence="2 3">SRW20</strain>
    </source>
</reference>
<dbReference type="EMBL" id="NHYE01005631">
    <property type="protein sequence ID" value="PPQ66421.1"/>
    <property type="molecule type" value="Genomic_DNA"/>
</dbReference>